<dbReference type="Gene3D" id="3.20.20.100">
    <property type="entry name" value="NADP-dependent oxidoreductase domain"/>
    <property type="match status" value="1"/>
</dbReference>
<dbReference type="Pfam" id="PF00248">
    <property type="entry name" value="Aldo_ket_red"/>
    <property type="match status" value="1"/>
</dbReference>
<dbReference type="GO" id="GO:0005737">
    <property type="term" value="C:cytoplasm"/>
    <property type="evidence" value="ECO:0007669"/>
    <property type="project" value="TreeGrafter"/>
</dbReference>
<dbReference type="SUPFAM" id="SSF51430">
    <property type="entry name" value="NAD(P)-linked oxidoreductase"/>
    <property type="match status" value="1"/>
</dbReference>
<comment type="caution">
    <text evidence="3">The sequence shown here is derived from an EMBL/GenBank/DDBJ whole genome shotgun (WGS) entry which is preliminary data.</text>
</comment>
<keyword evidence="1" id="KW-0560">Oxidoreductase</keyword>
<evidence type="ECO:0000313" key="4">
    <source>
        <dbReference type="Proteomes" id="UP000697330"/>
    </source>
</evidence>
<gene>
    <name evidence="3" type="ORF">K8U72_08845</name>
</gene>
<proteinExistence type="predicted"/>
<protein>
    <submittedName>
        <fullName evidence="3">Aldo/keto reductase</fullName>
    </submittedName>
</protein>
<evidence type="ECO:0000256" key="1">
    <source>
        <dbReference type="ARBA" id="ARBA00023002"/>
    </source>
</evidence>
<reference evidence="3" key="1">
    <citation type="journal article" date="2021" name="PeerJ">
        <title>Extensive microbial diversity within the chicken gut microbiome revealed by metagenomics and culture.</title>
        <authorList>
            <person name="Gilroy R."/>
            <person name="Ravi A."/>
            <person name="Getino M."/>
            <person name="Pursley I."/>
            <person name="Horton D.L."/>
            <person name="Alikhan N.F."/>
            <person name="Baker D."/>
            <person name="Gharbi K."/>
            <person name="Hall N."/>
            <person name="Watson M."/>
            <person name="Adriaenssens E.M."/>
            <person name="Foster-Nyarko E."/>
            <person name="Jarju S."/>
            <person name="Secka A."/>
            <person name="Antonio M."/>
            <person name="Oren A."/>
            <person name="Chaudhuri R.R."/>
            <person name="La Ragione R."/>
            <person name="Hildebrand F."/>
            <person name="Pallen M.J."/>
        </authorList>
    </citation>
    <scope>NUCLEOTIDE SEQUENCE</scope>
    <source>
        <strain evidence="3">CHK124-7917</strain>
    </source>
</reference>
<evidence type="ECO:0000313" key="3">
    <source>
        <dbReference type="EMBL" id="HJF45870.1"/>
    </source>
</evidence>
<dbReference type="Proteomes" id="UP000697330">
    <property type="component" value="Unassembled WGS sequence"/>
</dbReference>
<dbReference type="PANTHER" id="PTHR43625">
    <property type="entry name" value="AFLATOXIN B1 ALDEHYDE REDUCTASE"/>
    <property type="match status" value="1"/>
</dbReference>
<dbReference type="EMBL" id="DYWQ01000136">
    <property type="protein sequence ID" value="HJF45870.1"/>
    <property type="molecule type" value="Genomic_DNA"/>
</dbReference>
<dbReference type="RefSeq" id="WP_274959538.1">
    <property type="nucleotide sequence ID" value="NZ_DYWQ01000136.1"/>
</dbReference>
<evidence type="ECO:0000259" key="2">
    <source>
        <dbReference type="Pfam" id="PF00248"/>
    </source>
</evidence>
<dbReference type="InterPro" id="IPR050791">
    <property type="entry name" value="Aldo-Keto_reductase"/>
</dbReference>
<reference evidence="3" key="2">
    <citation type="submission" date="2021-09" db="EMBL/GenBank/DDBJ databases">
        <authorList>
            <person name="Gilroy R."/>
        </authorList>
    </citation>
    <scope>NUCLEOTIDE SEQUENCE</scope>
    <source>
        <strain evidence="3">CHK124-7917</strain>
    </source>
</reference>
<sequence>MRTHGLTPHRAGLPRLGPVEKNLYNLTDTHDEALFPVVEELGITYVSACPLSKGLLSGAYSAASTFEAEDFRSHMPQFTEEGFRTYAPLIQAVEEVARAHDATRAQVSLACMMDKDVRVVPIPGSRKEERIRENAGAADIGLTAEDLARLDVAAASI</sequence>
<accession>A0A921GFL6</accession>
<dbReference type="PANTHER" id="PTHR43625:SF77">
    <property type="entry name" value="ALDO-KETO REDUCTASE"/>
    <property type="match status" value="1"/>
</dbReference>
<dbReference type="AlphaFoldDB" id="A0A921GFL6"/>
<organism evidence="3 4">
    <name type="scientific">Thermophilibacter provencensis</name>
    <dbReference type="NCBI Taxonomy" id="1852386"/>
    <lineage>
        <taxon>Bacteria</taxon>
        <taxon>Bacillati</taxon>
        <taxon>Actinomycetota</taxon>
        <taxon>Coriobacteriia</taxon>
        <taxon>Coriobacteriales</taxon>
        <taxon>Atopobiaceae</taxon>
        <taxon>Thermophilibacter</taxon>
    </lineage>
</organism>
<dbReference type="GO" id="GO:0016491">
    <property type="term" value="F:oxidoreductase activity"/>
    <property type="evidence" value="ECO:0007669"/>
    <property type="project" value="UniProtKB-KW"/>
</dbReference>
<dbReference type="InterPro" id="IPR036812">
    <property type="entry name" value="NAD(P)_OxRdtase_dom_sf"/>
</dbReference>
<feature type="domain" description="NADP-dependent oxidoreductase" evidence="2">
    <location>
        <begin position="22"/>
        <end position="152"/>
    </location>
</feature>
<name>A0A921GFL6_9ACTN</name>
<dbReference type="InterPro" id="IPR023210">
    <property type="entry name" value="NADP_OxRdtase_dom"/>
</dbReference>